<dbReference type="STRING" id="2045.KR76_12650"/>
<accession>A0A0A1DLG2</accession>
<dbReference type="InterPro" id="IPR005532">
    <property type="entry name" value="SUMF_dom"/>
</dbReference>
<dbReference type="RefSeq" id="WP_038678722.1">
    <property type="nucleotide sequence ID" value="NZ_BJMC01000009.1"/>
</dbReference>
<dbReference type="HOGENOM" id="CLU_012431_0_1_11"/>
<dbReference type="InterPro" id="IPR016187">
    <property type="entry name" value="CTDL_fold"/>
</dbReference>
<name>A0A0A1DLG2_NOCSI</name>
<sequence length="248" mass="27348">MTGVPALLDAMVRIPAGVVRMGTRIEDVDAVIAADRPLALPREWYLKECPRHEVLVEEFSLSRTQVSVGQWRSYAAATARSVARWEGRHPAVPVHDITWEEAEAFCAWLSELTAQEFRLPTEHEWERAAKGDDARTYPWGDVFDRARCNLAEAGIGDYLPVGSLPDGASPFGVLDLAGNGDEWTSTIYRPYPGAPAGVPEVDPSSNDPHVTRGGSFRHRRDLARCSRRHALYGDEHGATFRVATSAAL</sequence>
<dbReference type="Gene3D" id="3.90.1580.10">
    <property type="entry name" value="paralog of FGE (formylglycine-generating enzyme)"/>
    <property type="match status" value="1"/>
</dbReference>
<evidence type="ECO:0000259" key="1">
    <source>
        <dbReference type="Pfam" id="PF03781"/>
    </source>
</evidence>
<evidence type="ECO:0000313" key="2">
    <source>
        <dbReference type="EMBL" id="AIY17393.1"/>
    </source>
</evidence>
<dbReference type="GeneID" id="96609723"/>
<dbReference type="PANTHER" id="PTHR23150:SF19">
    <property type="entry name" value="FORMYLGLYCINE-GENERATING ENZYME"/>
    <property type="match status" value="1"/>
</dbReference>
<evidence type="ECO:0000313" key="3">
    <source>
        <dbReference type="Proteomes" id="UP000030300"/>
    </source>
</evidence>
<reference evidence="2 3" key="1">
    <citation type="journal article" date="2015" name="Genome Announc.">
        <title>Complete Genome Sequence of Steroid-Transforming Nocardioides simplex VKM Ac-2033D.</title>
        <authorList>
            <person name="Shtratnikova V.Y."/>
            <person name="Schelkunov M.I."/>
            <person name="Pekov Y.A."/>
            <person name="Fokina V.V."/>
            <person name="Logacheva M.D."/>
            <person name="Sokolov S.L."/>
            <person name="Bragin E.Y."/>
            <person name="Ashapkin V.V."/>
            <person name="Donova M.V."/>
        </authorList>
    </citation>
    <scope>NUCLEOTIDE SEQUENCE [LARGE SCALE GENOMIC DNA]</scope>
    <source>
        <strain evidence="2 3">VKM Ac-2033D</strain>
    </source>
</reference>
<organism evidence="2 3">
    <name type="scientific">Nocardioides simplex</name>
    <name type="common">Arthrobacter simplex</name>
    <dbReference type="NCBI Taxonomy" id="2045"/>
    <lineage>
        <taxon>Bacteria</taxon>
        <taxon>Bacillati</taxon>
        <taxon>Actinomycetota</taxon>
        <taxon>Actinomycetes</taxon>
        <taxon>Propionibacteriales</taxon>
        <taxon>Nocardioidaceae</taxon>
        <taxon>Pimelobacter</taxon>
    </lineage>
</organism>
<dbReference type="PANTHER" id="PTHR23150">
    <property type="entry name" value="SULFATASE MODIFYING FACTOR 1, 2"/>
    <property type="match status" value="1"/>
</dbReference>
<dbReference type="KEGG" id="psim:KR76_12650"/>
<proteinExistence type="predicted"/>
<gene>
    <name evidence="2" type="ORF">KR76_12650</name>
</gene>
<dbReference type="eggNOG" id="COG1262">
    <property type="taxonomic scope" value="Bacteria"/>
</dbReference>
<protein>
    <recommendedName>
        <fullName evidence="1">Sulfatase-modifying factor enzyme-like domain-containing protein</fullName>
    </recommendedName>
</protein>
<dbReference type="Proteomes" id="UP000030300">
    <property type="component" value="Chromosome"/>
</dbReference>
<keyword evidence="3" id="KW-1185">Reference proteome</keyword>
<feature type="domain" description="Sulfatase-modifying factor enzyme-like" evidence="1">
    <location>
        <begin position="9"/>
        <end position="232"/>
    </location>
</feature>
<dbReference type="InterPro" id="IPR042095">
    <property type="entry name" value="SUMF_sf"/>
</dbReference>
<dbReference type="GO" id="GO:0120147">
    <property type="term" value="F:formylglycine-generating oxidase activity"/>
    <property type="evidence" value="ECO:0007669"/>
    <property type="project" value="TreeGrafter"/>
</dbReference>
<dbReference type="SUPFAM" id="SSF56436">
    <property type="entry name" value="C-type lectin-like"/>
    <property type="match status" value="1"/>
</dbReference>
<dbReference type="InterPro" id="IPR051043">
    <property type="entry name" value="Sulfatase_Mod_Factor_Kinase"/>
</dbReference>
<dbReference type="Pfam" id="PF03781">
    <property type="entry name" value="FGE-sulfatase"/>
    <property type="match status" value="1"/>
</dbReference>
<dbReference type="EMBL" id="CP009896">
    <property type="protein sequence ID" value="AIY17393.1"/>
    <property type="molecule type" value="Genomic_DNA"/>
</dbReference>
<dbReference type="AlphaFoldDB" id="A0A0A1DLG2"/>